<dbReference type="Proteomes" id="UP000565262">
    <property type="component" value="Unassembled WGS sequence"/>
</dbReference>
<dbReference type="InterPro" id="IPR009912">
    <property type="entry name" value="DUF1451"/>
</dbReference>
<proteinExistence type="predicted"/>
<keyword evidence="1" id="KW-0175">Coiled coil</keyword>
<dbReference type="AlphaFoldDB" id="A0A839IQQ5"/>
<evidence type="ECO:0000313" key="3">
    <source>
        <dbReference type="Proteomes" id="UP000565262"/>
    </source>
</evidence>
<evidence type="ECO:0000313" key="2">
    <source>
        <dbReference type="EMBL" id="MBB1487823.1"/>
    </source>
</evidence>
<gene>
    <name evidence="2" type="ORF">H4O21_14550</name>
</gene>
<keyword evidence="3" id="KW-1185">Reference proteome</keyword>
<comment type="caution">
    <text evidence="2">The sequence shown here is derived from an EMBL/GenBank/DDBJ whole genome shotgun (WGS) entry which is preliminary data.</text>
</comment>
<organism evidence="2 3">
    <name type="scientific">Oceanospirillum sediminis</name>
    <dbReference type="NCBI Taxonomy" id="2760088"/>
    <lineage>
        <taxon>Bacteria</taxon>
        <taxon>Pseudomonadati</taxon>
        <taxon>Pseudomonadota</taxon>
        <taxon>Gammaproteobacteria</taxon>
        <taxon>Oceanospirillales</taxon>
        <taxon>Oceanospirillaceae</taxon>
        <taxon>Oceanospirillum</taxon>
    </lineage>
</organism>
<reference evidence="2 3" key="1">
    <citation type="submission" date="2020-08" db="EMBL/GenBank/DDBJ databases">
        <title>Oceanospirillum sp. nov. isolated from marine sediment.</title>
        <authorList>
            <person name="Ji X."/>
        </authorList>
    </citation>
    <scope>NUCLEOTIDE SEQUENCE [LARGE SCALE GENOMIC DNA]</scope>
    <source>
        <strain evidence="2 3">D5</strain>
    </source>
</reference>
<evidence type="ECO:0000256" key="1">
    <source>
        <dbReference type="SAM" id="Coils"/>
    </source>
</evidence>
<protein>
    <submittedName>
        <fullName evidence="2">Metalloendopeptidase</fullName>
    </submittedName>
</protein>
<dbReference type="RefSeq" id="WP_182809598.1">
    <property type="nucleotide sequence ID" value="NZ_JACJFM010000019.1"/>
</dbReference>
<dbReference type="Pfam" id="PF07295">
    <property type="entry name" value="DUF1451"/>
    <property type="match status" value="1"/>
</dbReference>
<feature type="coiled-coil region" evidence="1">
    <location>
        <begin position="21"/>
        <end position="66"/>
    </location>
</feature>
<name>A0A839IQQ5_9GAMM</name>
<dbReference type="EMBL" id="JACJFM010000019">
    <property type="protein sequence ID" value="MBB1487823.1"/>
    <property type="molecule type" value="Genomic_DNA"/>
</dbReference>
<sequence>MSDQPDKNFEDNPGLHNEKLARHYDSALERLESQLADAEVSTLAALQKEVRDAVEFEHELERLTKDEVALLTTWLTRDMQHLGHFVSTTGRGLGEWLNIDLSVMELSLVRALQSVADKTCIDQLELKQKLDSDMGTYLEGELATAGTFSCTACDKMVVLTHTRSIERCHRCDNHIFHRVSQFHGMAE</sequence>
<accession>A0A839IQQ5</accession>